<feature type="domain" description="DUF7742" evidence="1">
    <location>
        <begin position="2"/>
        <end position="88"/>
    </location>
</feature>
<gene>
    <name evidence="2" type="ORF">OKW52_19160</name>
</gene>
<name>A0ABT3H3B1_9RHOB</name>
<accession>A0ABT3H3B1</accession>
<organism evidence="2 3">
    <name type="scientific">Pararhodobacter zhoushanensis</name>
    <dbReference type="NCBI Taxonomy" id="2479545"/>
    <lineage>
        <taxon>Bacteria</taxon>
        <taxon>Pseudomonadati</taxon>
        <taxon>Pseudomonadota</taxon>
        <taxon>Alphaproteobacteria</taxon>
        <taxon>Rhodobacterales</taxon>
        <taxon>Paracoccaceae</taxon>
        <taxon>Pararhodobacter</taxon>
    </lineage>
</organism>
<dbReference type="EMBL" id="JAPDFL010000001">
    <property type="protein sequence ID" value="MCW1934316.1"/>
    <property type="molecule type" value="Genomic_DNA"/>
</dbReference>
<proteinExistence type="predicted"/>
<dbReference type="Pfam" id="PF24891">
    <property type="entry name" value="DUF7742"/>
    <property type="match status" value="1"/>
</dbReference>
<evidence type="ECO:0000313" key="2">
    <source>
        <dbReference type="EMBL" id="MCW1934316.1"/>
    </source>
</evidence>
<dbReference type="Proteomes" id="UP001208938">
    <property type="component" value="Unassembled WGS sequence"/>
</dbReference>
<dbReference type="RefSeq" id="WP_264507122.1">
    <property type="nucleotide sequence ID" value="NZ_JAPDFL010000001.1"/>
</dbReference>
<protein>
    <recommendedName>
        <fullName evidence="1">DUF7742 domain-containing protein</fullName>
    </recommendedName>
</protein>
<keyword evidence="3" id="KW-1185">Reference proteome</keyword>
<evidence type="ECO:0000259" key="1">
    <source>
        <dbReference type="Pfam" id="PF24891"/>
    </source>
</evidence>
<reference evidence="2 3" key="1">
    <citation type="submission" date="2022-10" db="EMBL/GenBank/DDBJ databases">
        <title>Pararhodobacter sp. nov., isolated from marine algae.</title>
        <authorList>
            <person name="Choi B.J."/>
            <person name="Kim J.M."/>
            <person name="Lee J.K."/>
            <person name="Choi D.G."/>
            <person name="Jeon C.O."/>
        </authorList>
    </citation>
    <scope>NUCLEOTIDE SEQUENCE [LARGE SCALE GENOMIC DNA]</scope>
    <source>
        <strain evidence="2 3">ZQ420</strain>
    </source>
</reference>
<dbReference type="InterPro" id="IPR056644">
    <property type="entry name" value="DUF7742"/>
</dbReference>
<comment type="caution">
    <text evidence="2">The sequence shown here is derived from an EMBL/GenBank/DDBJ whole genome shotgun (WGS) entry which is preliminary data.</text>
</comment>
<sequence length="95" mass="10005">MRPVTLTDLAAAARVLLALPKAQRAAGLAALIARARTADQHRRDTGRNHPAYGNGTLLAAALAHPRAEPQSPGGVDYLMCLAQVIDALLARDRTS</sequence>
<evidence type="ECO:0000313" key="3">
    <source>
        <dbReference type="Proteomes" id="UP001208938"/>
    </source>
</evidence>